<evidence type="ECO:0000313" key="2">
    <source>
        <dbReference type="Proteomes" id="UP000824041"/>
    </source>
</evidence>
<gene>
    <name evidence="1" type="ORF">IAA21_10610</name>
</gene>
<name>A0A9D2DUA3_9FIRM</name>
<comment type="caution">
    <text evidence="1">The sequence shown here is derived from an EMBL/GenBank/DDBJ whole genome shotgun (WGS) entry which is preliminary data.</text>
</comment>
<reference evidence="1" key="1">
    <citation type="journal article" date="2021" name="PeerJ">
        <title>Extensive microbial diversity within the chicken gut microbiome revealed by metagenomics and culture.</title>
        <authorList>
            <person name="Gilroy R."/>
            <person name="Ravi A."/>
            <person name="Getino M."/>
            <person name="Pursley I."/>
            <person name="Horton D.L."/>
            <person name="Alikhan N.F."/>
            <person name="Baker D."/>
            <person name="Gharbi K."/>
            <person name="Hall N."/>
            <person name="Watson M."/>
            <person name="Adriaenssens E.M."/>
            <person name="Foster-Nyarko E."/>
            <person name="Jarju S."/>
            <person name="Secka A."/>
            <person name="Antonio M."/>
            <person name="Oren A."/>
            <person name="Chaudhuri R.R."/>
            <person name="La Ragione R."/>
            <person name="Hildebrand F."/>
            <person name="Pallen M.J."/>
        </authorList>
    </citation>
    <scope>NUCLEOTIDE SEQUENCE</scope>
    <source>
        <strain evidence="1">14324</strain>
    </source>
</reference>
<evidence type="ECO:0000313" key="1">
    <source>
        <dbReference type="EMBL" id="HIZ23230.1"/>
    </source>
</evidence>
<protein>
    <submittedName>
        <fullName evidence="1">Uncharacterized protein</fullName>
    </submittedName>
</protein>
<proteinExistence type="predicted"/>
<accession>A0A9D2DUA3</accession>
<reference evidence="1" key="2">
    <citation type="submission" date="2021-04" db="EMBL/GenBank/DDBJ databases">
        <authorList>
            <person name="Gilroy R."/>
        </authorList>
    </citation>
    <scope>NUCLEOTIDE SEQUENCE</scope>
    <source>
        <strain evidence="1">14324</strain>
    </source>
</reference>
<dbReference type="EMBL" id="DXBU01000142">
    <property type="protein sequence ID" value="HIZ23230.1"/>
    <property type="molecule type" value="Genomic_DNA"/>
</dbReference>
<dbReference type="AlphaFoldDB" id="A0A9D2DUA3"/>
<organism evidence="1 2">
    <name type="scientific">Candidatus Blautia faecigallinarum</name>
    <dbReference type="NCBI Taxonomy" id="2838488"/>
    <lineage>
        <taxon>Bacteria</taxon>
        <taxon>Bacillati</taxon>
        <taxon>Bacillota</taxon>
        <taxon>Clostridia</taxon>
        <taxon>Lachnospirales</taxon>
        <taxon>Lachnospiraceae</taxon>
        <taxon>Blautia</taxon>
    </lineage>
</organism>
<dbReference type="Proteomes" id="UP000824041">
    <property type="component" value="Unassembled WGS sequence"/>
</dbReference>
<sequence length="65" mass="7018">MEPDLLPFCLCRCILQEGVDGPVSGKGDDGTALLLCLQFGQDRSQLFIIAPLVQTVQGGELNVER</sequence>